<evidence type="ECO:0000313" key="1">
    <source>
        <dbReference type="EMBL" id="AQQ68731.1"/>
    </source>
</evidence>
<dbReference type="Proteomes" id="UP000188219">
    <property type="component" value="Chromosome"/>
</dbReference>
<keyword evidence="2" id="KW-1185">Reference proteome</keyword>
<dbReference type="KEGG" id="maga:Mag101_14640"/>
<dbReference type="SUPFAM" id="SSF52402">
    <property type="entry name" value="Adenine nucleotide alpha hydrolases-like"/>
    <property type="match status" value="1"/>
</dbReference>
<evidence type="ECO:0000313" key="2">
    <source>
        <dbReference type="Proteomes" id="UP000188219"/>
    </source>
</evidence>
<accession>A0A1Q2M7T4</accession>
<organism evidence="1 2">
    <name type="scientific">Microbulbifer agarilyticus</name>
    <dbReference type="NCBI Taxonomy" id="260552"/>
    <lineage>
        <taxon>Bacteria</taxon>
        <taxon>Pseudomonadati</taxon>
        <taxon>Pseudomonadota</taxon>
        <taxon>Gammaproteobacteria</taxon>
        <taxon>Cellvibrionales</taxon>
        <taxon>Microbulbiferaceae</taxon>
        <taxon>Microbulbifer</taxon>
    </lineage>
</organism>
<dbReference type="STRING" id="260552.Mag101_14640"/>
<reference evidence="1" key="1">
    <citation type="submission" date="2017-02" db="EMBL/GenBank/DDBJ databases">
        <title>Genome of Microbulbifer agarilyticus GP101.</title>
        <authorList>
            <person name="Jung J."/>
            <person name="Bae S.S."/>
            <person name="Baek K."/>
        </authorList>
    </citation>
    <scope>NUCLEOTIDE SEQUENCE [LARGE SCALE GENOMIC DNA]</scope>
    <source>
        <strain evidence="1">GP101</strain>
    </source>
</reference>
<dbReference type="EMBL" id="CP019650">
    <property type="protein sequence ID" value="AQQ68731.1"/>
    <property type="molecule type" value="Genomic_DNA"/>
</dbReference>
<dbReference type="eggNOG" id="COG0367">
    <property type="taxonomic scope" value="Bacteria"/>
</dbReference>
<dbReference type="AlphaFoldDB" id="A0A1Q2M7T4"/>
<evidence type="ECO:0008006" key="3">
    <source>
        <dbReference type="Google" id="ProtNLM"/>
    </source>
</evidence>
<sequence length="527" mass="58731">MTPETNTMHLPKQYLIAKQPVSALSGWRSIEYLGWCLSLAKEVPLITVEDLDGNLVGRIIGWVIWQGKLLQDGDVIQSTNQTDGVAVEYDAFCGRFVYLYALHQQLAAITDAGGMMSLVYSAELDAAAATPAALQMIQELEFDQITFDALTAGAPKKWLPFGVTPYHGVARLLPNHRLTLRDWRVERIYPYPVSASDRNINVKDSVDSIHPSTPYSSAAPIDGSDIDNVTGMIAGWVKQNIAALVHAGHNVAHLTGGVDSRMILAASRDLCDQMRFQTVSADDVGTRLDNHIAGRIARKFGLNYSTVQFQQPTDEEVHAWRQRTGHCVEDAVTQLCTTARMHNNHCHEMTGTCGEALKSPYWYPGDENLATLTTQGLLRRFEFPENDVTTRLAEAWIAEFPAVISAGNLLDLAYIELRLGCWAGPSMFGHDIPFPSISPFNSARYYRAILSVSEKVRAQGDLIPAVYRHLWPELLDTPFNRATGLAKLLFLSEEIRRMLPVEFKDQIKRIRSALHARKTRSSQRAQV</sequence>
<name>A0A1Q2M7T4_9GAMM</name>
<gene>
    <name evidence="1" type="ORF">Mag101_14640</name>
</gene>
<protein>
    <recommendedName>
        <fullName evidence="3">Asparagine synthetase domain-containing protein</fullName>
    </recommendedName>
</protein>
<proteinExistence type="predicted"/>